<feature type="compositionally biased region" description="Basic and acidic residues" evidence="1">
    <location>
        <begin position="146"/>
        <end position="169"/>
    </location>
</feature>
<evidence type="ECO:0000313" key="3">
    <source>
        <dbReference type="Proteomes" id="UP001177595"/>
    </source>
</evidence>
<accession>A0AA95GWG9</accession>
<feature type="region of interest" description="Disordered" evidence="1">
    <location>
        <begin position="146"/>
        <end position="175"/>
    </location>
</feature>
<evidence type="ECO:0000313" key="2">
    <source>
        <dbReference type="EMBL" id="WGM03960.1"/>
    </source>
</evidence>
<evidence type="ECO:0000256" key="1">
    <source>
        <dbReference type="SAM" id="MobiDB-lite"/>
    </source>
</evidence>
<keyword evidence="2" id="KW-0614">Plasmid</keyword>
<dbReference type="RefSeq" id="WP_280627166.1">
    <property type="nucleotide sequence ID" value="NZ_CP123513.1"/>
</dbReference>
<organism evidence="2 3">
    <name type="scientific">Arsenophonus nasoniae</name>
    <name type="common">son-killer infecting Nasonia vitripennis</name>
    <dbReference type="NCBI Taxonomy" id="638"/>
    <lineage>
        <taxon>Bacteria</taxon>
        <taxon>Pseudomonadati</taxon>
        <taxon>Pseudomonadota</taxon>
        <taxon>Gammaproteobacteria</taxon>
        <taxon>Enterobacterales</taxon>
        <taxon>Morganellaceae</taxon>
        <taxon>Arsenophonus</taxon>
    </lineage>
</organism>
<name>A0AA95GWG9_9GAMM</name>
<geneLocation type="plasmid" evidence="2 3">
    <name>paPv9</name>
</geneLocation>
<dbReference type="EMBL" id="CP123513">
    <property type="protein sequence ID" value="WGM03960.1"/>
    <property type="molecule type" value="Genomic_DNA"/>
</dbReference>
<gene>
    <name evidence="2" type="ORF">QE210_21000</name>
</gene>
<dbReference type="AlphaFoldDB" id="A0AA95GWG9"/>
<feature type="region of interest" description="Disordered" evidence="1">
    <location>
        <begin position="1"/>
        <end position="21"/>
    </location>
</feature>
<protein>
    <submittedName>
        <fullName evidence="2">Uncharacterized protein</fullName>
    </submittedName>
</protein>
<feature type="compositionally biased region" description="Basic and acidic residues" evidence="1">
    <location>
        <begin position="1"/>
        <end position="17"/>
    </location>
</feature>
<sequence length="175" mass="20263">MQPEHPQKAAEPEKIQPDRQNLSYKIDDKAFNRLIVMPAPQNDGFENVIRFKVAFKQDDKMVMQLKDLKEADLNRMGIDTKNIDMRQVEPVYIDLASLKNSQIDSPFRHAEKSLESLNQSMRNRAMPKGELEALKAQRATLEANVEEAKQKQVIEQPKQEQKKQQRQEQDSGFSV</sequence>
<proteinExistence type="predicted"/>
<dbReference type="Proteomes" id="UP001177595">
    <property type="component" value="Plasmid paPv9"/>
</dbReference>
<reference evidence="2" key="1">
    <citation type="submission" date="2023-04" db="EMBL/GenBank/DDBJ databases">
        <title>Genome dynamics across the evolutionary transition to endosymbiosis.</title>
        <authorList>
            <person name="Siozios S."/>
            <person name="Nadal-Jimenez P."/>
            <person name="Azagi T."/>
            <person name="Sprong H."/>
            <person name="Frost C.L."/>
            <person name="Parratt S.R."/>
            <person name="Taylor G."/>
            <person name="Brettell L."/>
            <person name="Lew K.C."/>
            <person name="Croft L."/>
            <person name="King K.C."/>
            <person name="Brockhurst M.A."/>
            <person name="Hypsa V."/>
            <person name="Novakova E."/>
            <person name="Darby A.C."/>
            <person name="Hurst G.D.D."/>
        </authorList>
    </citation>
    <scope>NUCLEOTIDE SEQUENCE</scope>
    <source>
        <strain evidence="2">APv</strain>
        <plasmid evidence="2">paPv9</plasmid>
    </source>
</reference>